<keyword evidence="7 15" id="KW-1133">Transmembrane helix</keyword>
<dbReference type="Gene3D" id="3.90.550.10">
    <property type="entry name" value="Spore Coat Polysaccharide Biosynthesis Protein SpsA, Chain A"/>
    <property type="match status" value="1"/>
</dbReference>
<dbReference type="Pfam" id="PF03360">
    <property type="entry name" value="Glyco_transf_43"/>
    <property type="match status" value="1"/>
</dbReference>
<keyword evidence="6 15" id="KW-0735">Signal-anchor</keyword>
<keyword evidence="13" id="KW-0479">Metal-binding</keyword>
<dbReference type="AlphaFoldDB" id="A0A6V7QK56"/>
<evidence type="ECO:0000256" key="15">
    <source>
        <dbReference type="RuleBase" id="RU363127"/>
    </source>
</evidence>
<dbReference type="GO" id="GO:0000139">
    <property type="term" value="C:Golgi membrane"/>
    <property type="evidence" value="ECO:0007669"/>
    <property type="project" value="UniProtKB-SubCell"/>
</dbReference>
<dbReference type="GO" id="GO:0071555">
    <property type="term" value="P:cell wall organization"/>
    <property type="evidence" value="ECO:0007669"/>
    <property type="project" value="UniProtKB-KW"/>
</dbReference>
<evidence type="ECO:0000256" key="5">
    <source>
        <dbReference type="ARBA" id="ARBA00022692"/>
    </source>
</evidence>
<comment type="subcellular location">
    <subcellularLocation>
        <location evidence="1 15">Golgi apparatus membrane</location>
        <topology evidence="1 15">Single-pass type II membrane protein</topology>
    </subcellularLocation>
</comment>
<reference evidence="17" key="1">
    <citation type="submission" date="2020-07" db="EMBL/GenBank/DDBJ databases">
        <authorList>
            <person name="Lin J."/>
        </authorList>
    </citation>
    <scope>NUCLEOTIDE SEQUENCE</scope>
</reference>
<dbReference type="GO" id="GO:0042285">
    <property type="term" value="F:xylosyltransferase activity"/>
    <property type="evidence" value="ECO:0007669"/>
    <property type="project" value="TreeGrafter"/>
</dbReference>
<evidence type="ECO:0000256" key="9">
    <source>
        <dbReference type="ARBA" id="ARBA00023136"/>
    </source>
</evidence>
<gene>
    <name evidence="17" type="ORF">CB5_LOCUS26755</name>
</gene>
<evidence type="ECO:0000256" key="10">
    <source>
        <dbReference type="ARBA" id="ARBA00023180"/>
    </source>
</evidence>
<comment type="function">
    <text evidence="15">Involved in the synthesis of glucuronoxylan hemicellulose in secondary cell walls.</text>
</comment>
<keyword evidence="4 15" id="KW-0808">Transferase</keyword>
<feature type="compositionally biased region" description="Low complexity" evidence="16">
    <location>
        <begin position="101"/>
        <end position="110"/>
    </location>
</feature>
<name>A0A6V7QK56_ANACO</name>
<comment type="similarity">
    <text evidence="2 15">Belongs to the glycosyltransferase 43 family.</text>
</comment>
<feature type="compositionally biased region" description="Gly residues" evidence="16">
    <location>
        <begin position="387"/>
        <end position="396"/>
    </location>
</feature>
<feature type="region of interest" description="Disordered" evidence="16">
    <location>
        <begin position="368"/>
        <end position="402"/>
    </location>
</feature>
<dbReference type="GO" id="GO:0046872">
    <property type="term" value="F:metal ion binding"/>
    <property type="evidence" value="ECO:0007669"/>
    <property type="project" value="UniProtKB-KW"/>
</dbReference>
<keyword evidence="8 15" id="KW-0333">Golgi apparatus</keyword>
<comment type="cofactor">
    <cofactor evidence="13">
        <name>Mn(2+)</name>
        <dbReference type="ChEBI" id="CHEBI:29035"/>
    </cofactor>
</comment>
<dbReference type="GO" id="GO:0015018">
    <property type="term" value="F:galactosylgalactosylxylosylprotein 3-beta-glucuronosyltransferase activity"/>
    <property type="evidence" value="ECO:0007669"/>
    <property type="project" value="InterPro"/>
</dbReference>
<dbReference type="CDD" id="cd00218">
    <property type="entry name" value="GlcAT-I"/>
    <property type="match status" value="1"/>
</dbReference>
<feature type="binding site" evidence="13">
    <location>
        <position position="213"/>
    </location>
    <ligand>
        <name>Mn(2+)</name>
        <dbReference type="ChEBI" id="CHEBI:29035"/>
    </ligand>
</feature>
<feature type="compositionally biased region" description="Pro residues" evidence="16">
    <location>
        <begin position="90"/>
        <end position="100"/>
    </location>
</feature>
<evidence type="ECO:0000256" key="11">
    <source>
        <dbReference type="ARBA" id="ARBA00023316"/>
    </source>
</evidence>
<accession>A0A6V7QK56</accession>
<dbReference type="SUPFAM" id="SSF53448">
    <property type="entry name" value="Nucleotide-diphospho-sugar transferases"/>
    <property type="match status" value="1"/>
</dbReference>
<dbReference type="GO" id="GO:0061657">
    <property type="term" value="F:UFM1 conjugating enzyme activity"/>
    <property type="evidence" value="ECO:0007669"/>
    <property type="project" value="InterPro"/>
</dbReference>
<dbReference type="InterPro" id="IPR029044">
    <property type="entry name" value="Nucleotide-diphossugar_trans"/>
</dbReference>
<keyword evidence="10" id="KW-0325">Glycoprotein</keyword>
<keyword evidence="9 15" id="KW-0472">Membrane</keyword>
<feature type="active site" description="Proton donor/acceptor" evidence="12">
    <location>
        <position position="312"/>
    </location>
</feature>
<keyword evidence="11 15" id="KW-0961">Cell wall biogenesis/degradation</keyword>
<evidence type="ECO:0000256" key="16">
    <source>
        <dbReference type="SAM" id="MobiDB-lite"/>
    </source>
</evidence>
<dbReference type="InterPro" id="IPR016135">
    <property type="entry name" value="UBQ-conjugating_enzyme/RWD"/>
</dbReference>
<dbReference type="Pfam" id="PF08694">
    <property type="entry name" value="UFC1"/>
    <property type="match status" value="1"/>
</dbReference>
<evidence type="ECO:0000256" key="6">
    <source>
        <dbReference type="ARBA" id="ARBA00022968"/>
    </source>
</evidence>
<evidence type="ECO:0000256" key="4">
    <source>
        <dbReference type="ARBA" id="ARBA00022679"/>
    </source>
</evidence>
<evidence type="ECO:0000256" key="7">
    <source>
        <dbReference type="ARBA" id="ARBA00022989"/>
    </source>
</evidence>
<dbReference type="Gene3D" id="3.10.110.10">
    <property type="entry name" value="Ubiquitin Conjugating Enzyme"/>
    <property type="match status" value="1"/>
</dbReference>
<keyword evidence="5 15" id="KW-0812">Transmembrane</keyword>
<dbReference type="SUPFAM" id="SSF54495">
    <property type="entry name" value="UBC-like"/>
    <property type="match status" value="1"/>
</dbReference>
<dbReference type="GO" id="GO:0009834">
    <property type="term" value="P:plant-type secondary cell wall biogenesis"/>
    <property type="evidence" value="ECO:0007669"/>
    <property type="project" value="TreeGrafter"/>
</dbReference>
<evidence type="ECO:0000256" key="13">
    <source>
        <dbReference type="PIRSR" id="PIRSR605027-3"/>
    </source>
</evidence>
<evidence type="ECO:0000256" key="12">
    <source>
        <dbReference type="PIRSR" id="PIRSR605027-1"/>
    </source>
</evidence>
<feature type="site" description="Interaction with galactose moiety of substrate glycoprotein" evidence="14">
    <location>
        <position position="248"/>
    </location>
</feature>
<dbReference type="PANTHER" id="PTHR10896:SF65">
    <property type="entry name" value="GALACTOSYLGALACTOSYLXYLOSYLPROTEIN 3-BETA-GLUCURONOSYLTRANSFERASE 3"/>
    <property type="match status" value="1"/>
</dbReference>
<sequence length="543" mass="60921">MASIRRTLSPASHYHHQHHDRLLSSSPLLRLPSSSAAASRHHRPWRRSLCFRVLLFFFLGLLLGLFSFADFDDPRLLPRDPDHQHLSFLDPPPSPPPASSPPATSASSDTTTSNLLVVVTPTYNRALQAYYLRRLGQTLRLVPPPLLWIVVEMGAAAGETAEILRRTGVMYRHLVCERNSSEVKDRGVHQRNAALEHIEHHRINGIVYFADDDNIYSLELFDRIREIRKFGTWPVAMLTQGKSKAILEGPVCNGSQVIGWHTNEKSKRLRRFHVDMSGFAFNSTMLWDPRRRQHLSWNAIRQLDTVKEGFQETTFIEQLVEDESQMEAVPPNCSKIMNWHLHLEAKHLVYPKGWQVSRNLDDPSNIIDGGLGCGDEERGDADPAAGDAGGAAGRGGVDAAAQGGVPRADRLHLHEQVPRQRLVPHLRVQPRGHPVVGTCWYVHNLRRYEFPLQFDIPVTYPATAPEIELPTLDGKTHKMYRGGKICLTVHFKPLWAKNCPRFGIAHALCLGLAPWLAAEVPILVDSGVVKHKDDEASPAESSS</sequence>
<feature type="region of interest" description="Disordered" evidence="16">
    <location>
        <begin position="82"/>
        <end position="110"/>
    </location>
</feature>
<dbReference type="InterPro" id="IPR005027">
    <property type="entry name" value="Glyco_trans_43"/>
</dbReference>
<organism evidence="17">
    <name type="scientific">Ananas comosus var. bracteatus</name>
    <name type="common">red pineapple</name>
    <dbReference type="NCBI Taxonomy" id="296719"/>
    <lineage>
        <taxon>Eukaryota</taxon>
        <taxon>Viridiplantae</taxon>
        <taxon>Streptophyta</taxon>
        <taxon>Embryophyta</taxon>
        <taxon>Tracheophyta</taxon>
        <taxon>Spermatophyta</taxon>
        <taxon>Magnoliopsida</taxon>
        <taxon>Liliopsida</taxon>
        <taxon>Poales</taxon>
        <taxon>Bromeliaceae</taxon>
        <taxon>Bromelioideae</taxon>
        <taxon>Ananas</taxon>
    </lineage>
</organism>
<proteinExistence type="inferred from homology"/>
<dbReference type="EMBL" id="LR862137">
    <property type="protein sequence ID" value="CAD1843544.1"/>
    <property type="molecule type" value="Genomic_DNA"/>
</dbReference>
<dbReference type="EC" id="2.4.-.-" evidence="15"/>
<feature type="transmembrane region" description="Helical" evidence="15">
    <location>
        <begin position="49"/>
        <end position="69"/>
    </location>
</feature>
<evidence type="ECO:0000256" key="14">
    <source>
        <dbReference type="PIRSR" id="PIRSR605027-4"/>
    </source>
</evidence>
<dbReference type="GO" id="GO:0071569">
    <property type="term" value="P:protein ufmylation"/>
    <property type="evidence" value="ECO:0007669"/>
    <property type="project" value="InterPro"/>
</dbReference>
<keyword evidence="13" id="KW-0464">Manganese</keyword>
<evidence type="ECO:0000256" key="8">
    <source>
        <dbReference type="ARBA" id="ARBA00023034"/>
    </source>
</evidence>
<dbReference type="InterPro" id="IPR014806">
    <property type="entry name" value="Ufc1"/>
</dbReference>
<dbReference type="FunFam" id="3.90.550.10:FF:000064">
    <property type="entry name" value="Glycosyltransferases"/>
    <property type="match status" value="1"/>
</dbReference>
<dbReference type="PANTHER" id="PTHR10896">
    <property type="entry name" value="GALACTOSYLGALACTOSYLXYLOSYLPROTEIN 3-BETA-GLUCURONOSYLTRANSFERASE BETA-1,3-GLUCURONYLTRANSFERASE"/>
    <property type="match status" value="1"/>
</dbReference>
<protein>
    <recommendedName>
        <fullName evidence="15">Glycosyltransferases</fullName>
        <ecNumber evidence="15">2.4.-.-</ecNumber>
    </recommendedName>
</protein>
<evidence type="ECO:0000313" key="17">
    <source>
        <dbReference type="EMBL" id="CAD1843544.1"/>
    </source>
</evidence>
<evidence type="ECO:0000256" key="3">
    <source>
        <dbReference type="ARBA" id="ARBA00022676"/>
    </source>
</evidence>
<keyword evidence="3" id="KW-0328">Glycosyltransferase</keyword>
<dbReference type="GO" id="GO:0010417">
    <property type="term" value="P:glucuronoxylan biosynthetic process"/>
    <property type="evidence" value="ECO:0007669"/>
    <property type="project" value="TreeGrafter"/>
</dbReference>
<evidence type="ECO:0000256" key="2">
    <source>
        <dbReference type="ARBA" id="ARBA00007706"/>
    </source>
</evidence>
<evidence type="ECO:0000256" key="1">
    <source>
        <dbReference type="ARBA" id="ARBA00004323"/>
    </source>
</evidence>